<reference evidence="1" key="1">
    <citation type="submission" date="2022-10" db="EMBL/GenBank/DDBJ databases">
        <title>Culturing micro-colonial fungi from biological soil crusts in the Mojave desert and describing Neophaeococcomyces mojavensis, and introducing the new genera and species Taxawa tesnikishii.</title>
        <authorList>
            <person name="Kurbessoian T."/>
            <person name="Stajich J.E."/>
        </authorList>
    </citation>
    <scope>NUCLEOTIDE SEQUENCE</scope>
    <source>
        <strain evidence="1">JES_112</strain>
    </source>
</reference>
<dbReference type="Proteomes" id="UP001172386">
    <property type="component" value="Unassembled WGS sequence"/>
</dbReference>
<accession>A0ACC2ZRW5</accession>
<name>A0ACC2ZRW5_9EURO</name>
<dbReference type="EMBL" id="JAPDRQ010000355">
    <property type="protein sequence ID" value="KAJ9650325.1"/>
    <property type="molecule type" value="Genomic_DNA"/>
</dbReference>
<protein>
    <submittedName>
        <fullName evidence="1">Uncharacterized protein</fullName>
    </submittedName>
</protein>
<evidence type="ECO:0000313" key="1">
    <source>
        <dbReference type="EMBL" id="KAJ9650325.1"/>
    </source>
</evidence>
<gene>
    <name evidence="1" type="ORF">H2198_010370</name>
</gene>
<sequence>MSTIVHHFLPNVSLGKHDLRQAVTELNTHPHDPAPAPPQPASLMLPADSPTQSSATKAPSEVVRVSEHPLRASIGQESLQNSEVRVLSPTLQVGSVHERLSNEGTETVLAQQCAEIATVEIPLRRLINSPPDTASQEHVSPGSVTERDAMDIARYDSGSSWPAFLRKIHSTLAPTHASLQRSHPMREDEARDGRAVNQVHALDLPPRSQFEQATVKFLSEINSVIYILNYERLQSYADSLFQYKHPTSNAVLMTVYLILSLEEGNDLYFGRACLLFDDALEEGSIEAVQATMLLAIQRLNRVLALIILFIFDMNPFTPPGYHNAIMDLSRISDRSVRLIYELTSLQPATSKQVNCLFDELENWWNTLPDHLQPSSPTAPSHLRALKYLGLRYYYTVLLLTRPYLLFALHQPDQCTPQILLRAKSCEDADKASCLLLMEMAQQNLLSRRNWADSIFILATCLILVLRAVKSPSAEVVQDMESMLPLLLITEHLKFGRVGKESMSSLLTEVRGIIHGQPSGLHLDPDQTGGIPETSFDNFLSGFWDVSNPLSPSFFEDLEERIS</sequence>
<proteinExistence type="predicted"/>
<keyword evidence="2" id="KW-1185">Reference proteome</keyword>
<comment type="caution">
    <text evidence="1">The sequence shown here is derived from an EMBL/GenBank/DDBJ whole genome shotgun (WGS) entry which is preliminary data.</text>
</comment>
<evidence type="ECO:0000313" key="2">
    <source>
        <dbReference type="Proteomes" id="UP001172386"/>
    </source>
</evidence>
<organism evidence="1 2">
    <name type="scientific">Neophaeococcomyces mojaviensis</name>
    <dbReference type="NCBI Taxonomy" id="3383035"/>
    <lineage>
        <taxon>Eukaryota</taxon>
        <taxon>Fungi</taxon>
        <taxon>Dikarya</taxon>
        <taxon>Ascomycota</taxon>
        <taxon>Pezizomycotina</taxon>
        <taxon>Eurotiomycetes</taxon>
        <taxon>Chaetothyriomycetidae</taxon>
        <taxon>Chaetothyriales</taxon>
        <taxon>Chaetothyriales incertae sedis</taxon>
        <taxon>Neophaeococcomyces</taxon>
    </lineage>
</organism>